<protein>
    <submittedName>
        <fullName evidence="1">Uncharacterized protein</fullName>
    </submittedName>
</protein>
<accession>A0A427ART0</accession>
<dbReference type="EMBL" id="AMZH03001554">
    <property type="protein sequence ID" value="RRT78915.1"/>
    <property type="molecule type" value="Genomic_DNA"/>
</dbReference>
<sequence>MLGLERLSTGQEDAKRHDQSDWRVGLLQCLSLLKGARQVRGQDRLSIPCSLGGGALVIKGGEEMKNVEANSKYQDKMEGQRPRNFIRLVSMDFSSR</sequence>
<evidence type="ECO:0000313" key="1">
    <source>
        <dbReference type="EMBL" id="RRT78915.1"/>
    </source>
</evidence>
<proteinExistence type="predicted"/>
<gene>
    <name evidence="1" type="ORF">B296_00005246</name>
</gene>
<dbReference type="AlphaFoldDB" id="A0A427ART0"/>
<organism evidence="1 2">
    <name type="scientific">Ensete ventricosum</name>
    <name type="common">Abyssinian banana</name>
    <name type="synonym">Musa ensete</name>
    <dbReference type="NCBI Taxonomy" id="4639"/>
    <lineage>
        <taxon>Eukaryota</taxon>
        <taxon>Viridiplantae</taxon>
        <taxon>Streptophyta</taxon>
        <taxon>Embryophyta</taxon>
        <taxon>Tracheophyta</taxon>
        <taxon>Spermatophyta</taxon>
        <taxon>Magnoliopsida</taxon>
        <taxon>Liliopsida</taxon>
        <taxon>Zingiberales</taxon>
        <taxon>Musaceae</taxon>
        <taxon>Ensete</taxon>
    </lineage>
</organism>
<evidence type="ECO:0000313" key="2">
    <source>
        <dbReference type="Proteomes" id="UP000287651"/>
    </source>
</evidence>
<name>A0A427ART0_ENSVE</name>
<dbReference type="Proteomes" id="UP000287651">
    <property type="component" value="Unassembled WGS sequence"/>
</dbReference>
<reference evidence="1 2" key="1">
    <citation type="journal article" date="2014" name="Agronomy (Basel)">
        <title>A Draft Genome Sequence for Ensete ventricosum, the Drought-Tolerant Tree Against Hunger.</title>
        <authorList>
            <person name="Harrison J."/>
            <person name="Moore K.A."/>
            <person name="Paszkiewicz K."/>
            <person name="Jones T."/>
            <person name="Grant M."/>
            <person name="Ambacheew D."/>
            <person name="Muzemil S."/>
            <person name="Studholme D.J."/>
        </authorList>
    </citation>
    <scope>NUCLEOTIDE SEQUENCE [LARGE SCALE GENOMIC DNA]</scope>
</reference>
<comment type="caution">
    <text evidence="1">The sequence shown here is derived from an EMBL/GenBank/DDBJ whole genome shotgun (WGS) entry which is preliminary data.</text>
</comment>